<evidence type="ECO:0000256" key="3">
    <source>
        <dbReference type="PROSITE-ProRule" id="PRU00023"/>
    </source>
</evidence>
<name>A0A8H6MI16_9PEZI</name>
<dbReference type="Gene3D" id="1.25.40.20">
    <property type="entry name" value="Ankyrin repeat-containing domain"/>
    <property type="match status" value="2"/>
</dbReference>
<dbReference type="Pfam" id="PF12796">
    <property type="entry name" value="Ank_2"/>
    <property type="match status" value="1"/>
</dbReference>
<dbReference type="AlphaFoldDB" id="A0A8H6MI16"/>
<evidence type="ECO:0008006" key="6">
    <source>
        <dbReference type="Google" id="ProtNLM"/>
    </source>
</evidence>
<evidence type="ECO:0000256" key="2">
    <source>
        <dbReference type="ARBA" id="ARBA00023043"/>
    </source>
</evidence>
<accession>A0A8H6MI16</accession>
<dbReference type="PROSITE" id="PS50088">
    <property type="entry name" value="ANK_REPEAT"/>
    <property type="match status" value="1"/>
</dbReference>
<dbReference type="Pfam" id="PF23397">
    <property type="entry name" value="DUF7104"/>
    <property type="match status" value="1"/>
</dbReference>
<evidence type="ECO:0000256" key="1">
    <source>
        <dbReference type="ARBA" id="ARBA00022737"/>
    </source>
</evidence>
<protein>
    <recommendedName>
        <fullName evidence="6">Ankyrin repeat protein</fullName>
    </recommendedName>
</protein>
<dbReference type="InterPro" id="IPR036770">
    <property type="entry name" value="Ankyrin_rpt-contain_sf"/>
</dbReference>
<organism evidence="4 5">
    <name type="scientific">Colletotrichum sojae</name>
    <dbReference type="NCBI Taxonomy" id="2175907"/>
    <lineage>
        <taxon>Eukaryota</taxon>
        <taxon>Fungi</taxon>
        <taxon>Dikarya</taxon>
        <taxon>Ascomycota</taxon>
        <taxon>Pezizomycotina</taxon>
        <taxon>Sordariomycetes</taxon>
        <taxon>Hypocreomycetidae</taxon>
        <taxon>Glomerellales</taxon>
        <taxon>Glomerellaceae</taxon>
        <taxon>Colletotrichum</taxon>
        <taxon>Colletotrichum orchidearum species complex</taxon>
    </lineage>
</organism>
<comment type="caution">
    <text evidence="4">The sequence shown here is derived from an EMBL/GenBank/DDBJ whole genome shotgun (WGS) entry which is preliminary data.</text>
</comment>
<dbReference type="Proteomes" id="UP000652219">
    <property type="component" value="Unassembled WGS sequence"/>
</dbReference>
<dbReference type="SUPFAM" id="SSF48403">
    <property type="entry name" value="Ankyrin repeat"/>
    <property type="match status" value="1"/>
</dbReference>
<dbReference type="PROSITE" id="PS50297">
    <property type="entry name" value="ANK_REP_REGION"/>
    <property type="match status" value="1"/>
</dbReference>
<evidence type="ECO:0000313" key="5">
    <source>
        <dbReference type="Proteomes" id="UP000652219"/>
    </source>
</evidence>
<dbReference type="EMBL" id="WIGN01000884">
    <property type="protein sequence ID" value="KAF6782651.1"/>
    <property type="molecule type" value="Genomic_DNA"/>
</dbReference>
<sequence>MALLLDRRGDEITINEEVVKAAATCGQDHVLDFLSQQTVRIEEEWRCIAQFYNAAKAGDVQVIEELIRKGVKPDVKNIRRETPLWIAARLGHKTVVKLLAERRDVNVNSRSVSGRSPLFWPASRGNEPVVAALMDAGADPTFVDCNGNTAIYMARKNGHERIAEMLEGWNDETEAMTKA</sequence>
<keyword evidence="2 3" id="KW-0040">ANK repeat</keyword>
<dbReference type="PANTHER" id="PTHR24171:SF9">
    <property type="entry name" value="ANKYRIN REPEAT DOMAIN-CONTAINING PROTEIN 39"/>
    <property type="match status" value="1"/>
</dbReference>
<dbReference type="SMART" id="SM00248">
    <property type="entry name" value="ANK"/>
    <property type="match status" value="4"/>
</dbReference>
<dbReference type="InterPro" id="IPR055530">
    <property type="entry name" value="DUF7104"/>
</dbReference>
<evidence type="ECO:0000313" key="4">
    <source>
        <dbReference type="EMBL" id="KAF6782651.1"/>
    </source>
</evidence>
<reference evidence="4 5" key="1">
    <citation type="journal article" date="2020" name="Phytopathology">
        <title>Genome Sequence Resources of Colletotrichum truncatum, C. plurivorum, C. musicola, and C. sojae: Four Species Pathogenic to Soybean (Glycine max).</title>
        <authorList>
            <person name="Rogerio F."/>
            <person name="Boufleur T.R."/>
            <person name="Ciampi-Guillardi M."/>
            <person name="Sukno S.A."/>
            <person name="Thon M.R."/>
            <person name="Massola Junior N.S."/>
            <person name="Baroncelli R."/>
        </authorList>
    </citation>
    <scope>NUCLEOTIDE SEQUENCE [LARGE SCALE GENOMIC DNA]</scope>
    <source>
        <strain evidence="4 5">LFN0009</strain>
    </source>
</reference>
<keyword evidence="1" id="KW-0677">Repeat</keyword>
<proteinExistence type="predicted"/>
<keyword evidence="5" id="KW-1185">Reference proteome</keyword>
<feature type="repeat" description="ANK" evidence="3">
    <location>
        <begin position="113"/>
        <end position="145"/>
    </location>
</feature>
<gene>
    <name evidence="4" type="ORF">CSOJ01_15980</name>
</gene>
<dbReference type="InterPro" id="IPR002110">
    <property type="entry name" value="Ankyrin_rpt"/>
</dbReference>
<dbReference type="PANTHER" id="PTHR24171">
    <property type="entry name" value="ANKYRIN REPEAT DOMAIN-CONTAINING PROTEIN 39-RELATED"/>
    <property type="match status" value="1"/>
</dbReference>